<comment type="caution">
    <text evidence="2">The sequence shown here is derived from an EMBL/GenBank/DDBJ whole genome shotgun (WGS) entry which is preliminary data.</text>
</comment>
<feature type="chain" id="PRO_5046665361" evidence="1">
    <location>
        <begin position="27"/>
        <end position="213"/>
    </location>
</feature>
<sequence>MKRWTRSFAIHILGGVIACLSLSLQAAQPQPAVKPQPKKVAKPQPQLHKAASLKVQAAKPAPAKSAAWVKPAAVALPLMAAPAALAAMPSLDNSLTDEALAIAERVHKGHLACELGAFVRLESDESRPGFFHLHGKGFRYHMHPVSTSTGAIRLEDKKAGAVWLQLANKSMLMDQKRGRRMADECAHPEQMAFAQDMKHNPPPKLFDTTGMGR</sequence>
<name>A0ABT6X295_9BURK</name>
<dbReference type="EMBL" id="JASGBH010000001">
    <property type="protein sequence ID" value="MDI9232243.1"/>
    <property type="molecule type" value="Genomic_DNA"/>
</dbReference>
<dbReference type="PROSITE" id="PS51257">
    <property type="entry name" value="PROKAR_LIPOPROTEIN"/>
    <property type="match status" value="1"/>
</dbReference>
<proteinExistence type="predicted"/>
<accession>A0ABT6X295</accession>
<evidence type="ECO:0000313" key="3">
    <source>
        <dbReference type="Proteomes" id="UP001431902"/>
    </source>
</evidence>
<reference evidence="2" key="1">
    <citation type="submission" date="2023-05" db="EMBL/GenBank/DDBJ databases">
        <title>Limnohabitans sp. strain HM2-2 Genome sequencing and assembly.</title>
        <authorList>
            <person name="Jung Y."/>
        </authorList>
    </citation>
    <scope>NUCLEOTIDE SEQUENCE</scope>
    <source>
        <strain evidence="2">HM2-2</strain>
    </source>
</reference>
<protein>
    <submittedName>
        <fullName evidence="2">Uncharacterized protein</fullName>
    </submittedName>
</protein>
<evidence type="ECO:0000313" key="2">
    <source>
        <dbReference type="EMBL" id="MDI9232243.1"/>
    </source>
</evidence>
<dbReference type="RefSeq" id="WP_283222667.1">
    <property type="nucleotide sequence ID" value="NZ_JASGBH010000001.1"/>
</dbReference>
<keyword evidence="1" id="KW-0732">Signal</keyword>
<gene>
    <name evidence="2" type="ORF">QLQ16_00140</name>
</gene>
<keyword evidence="3" id="KW-1185">Reference proteome</keyword>
<organism evidence="2 3">
    <name type="scientific">Limnohabitans lacus</name>
    <dbReference type="NCBI Taxonomy" id="3045173"/>
    <lineage>
        <taxon>Bacteria</taxon>
        <taxon>Pseudomonadati</taxon>
        <taxon>Pseudomonadota</taxon>
        <taxon>Betaproteobacteria</taxon>
        <taxon>Burkholderiales</taxon>
        <taxon>Comamonadaceae</taxon>
        <taxon>Limnohabitans</taxon>
    </lineage>
</organism>
<feature type="signal peptide" evidence="1">
    <location>
        <begin position="1"/>
        <end position="26"/>
    </location>
</feature>
<dbReference type="Proteomes" id="UP001431902">
    <property type="component" value="Unassembled WGS sequence"/>
</dbReference>
<evidence type="ECO:0000256" key="1">
    <source>
        <dbReference type="SAM" id="SignalP"/>
    </source>
</evidence>